<evidence type="ECO:0000256" key="3">
    <source>
        <dbReference type="ARBA" id="ARBA00022553"/>
    </source>
</evidence>
<evidence type="ECO:0000256" key="1">
    <source>
        <dbReference type="ARBA" id="ARBA00000085"/>
    </source>
</evidence>
<dbReference type="Proteomes" id="UP001500936">
    <property type="component" value="Unassembled WGS sequence"/>
</dbReference>
<dbReference type="Pfam" id="PF02518">
    <property type="entry name" value="HATPase_c"/>
    <property type="match status" value="1"/>
</dbReference>
<dbReference type="SUPFAM" id="SSF55874">
    <property type="entry name" value="ATPase domain of HSP90 chaperone/DNA topoisomerase II/histidine kinase"/>
    <property type="match status" value="1"/>
</dbReference>
<keyword evidence="4" id="KW-0175">Coiled coil</keyword>
<dbReference type="SUPFAM" id="SSF47384">
    <property type="entry name" value="Homodimeric domain of signal transducing histidine kinase"/>
    <property type="match status" value="1"/>
</dbReference>
<reference evidence="7" key="1">
    <citation type="journal article" date="2019" name="Int. J. Syst. Evol. Microbiol.">
        <title>The Global Catalogue of Microorganisms (GCM) 10K type strain sequencing project: providing services to taxonomists for standard genome sequencing and annotation.</title>
        <authorList>
            <consortium name="The Broad Institute Genomics Platform"/>
            <consortium name="The Broad Institute Genome Sequencing Center for Infectious Disease"/>
            <person name="Wu L."/>
            <person name="Ma J."/>
        </authorList>
    </citation>
    <scope>NUCLEOTIDE SEQUENCE [LARGE SCALE GENOMIC DNA]</scope>
    <source>
        <strain evidence="7">JCM 17925</strain>
    </source>
</reference>
<feature type="domain" description="Histidine kinase" evidence="5">
    <location>
        <begin position="50"/>
        <end position="295"/>
    </location>
</feature>
<dbReference type="PANTHER" id="PTHR43065">
    <property type="entry name" value="SENSOR HISTIDINE KINASE"/>
    <property type="match status" value="1"/>
</dbReference>
<dbReference type="Gene3D" id="3.30.565.10">
    <property type="entry name" value="Histidine kinase-like ATPase, C-terminal domain"/>
    <property type="match status" value="1"/>
</dbReference>
<dbReference type="SMART" id="SM00387">
    <property type="entry name" value="HATPase_c"/>
    <property type="match status" value="1"/>
</dbReference>
<gene>
    <name evidence="6" type="ORF">GCM10023187_39170</name>
</gene>
<dbReference type="InterPro" id="IPR036097">
    <property type="entry name" value="HisK_dim/P_sf"/>
</dbReference>
<dbReference type="InterPro" id="IPR003661">
    <property type="entry name" value="HisK_dim/P_dom"/>
</dbReference>
<keyword evidence="3" id="KW-0597">Phosphoprotein</keyword>
<dbReference type="PROSITE" id="PS50109">
    <property type="entry name" value="HIS_KIN"/>
    <property type="match status" value="1"/>
</dbReference>
<dbReference type="InterPro" id="IPR005467">
    <property type="entry name" value="His_kinase_dom"/>
</dbReference>
<dbReference type="PANTHER" id="PTHR43065:SF42">
    <property type="entry name" value="TWO-COMPONENT SENSOR PPRA"/>
    <property type="match status" value="1"/>
</dbReference>
<comment type="catalytic activity">
    <reaction evidence="1">
        <text>ATP + protein L-histidine = ADP + protein N-phospho-L-histidine.</text>
        <dbReference type="EC" id="2.7.13.3"/>
    </reaction>
</comment>
<keyword evidence="7" id="KW-1185">Reference proteome</keyword>
<dbReference type="InterPro" id="IPR036890">
    <property type="entry name" value="HATPase_C_sf"/>
</dbReference>
<dbReference type="CDD" id="cd00082">
    <property type="entry name" value="HisKA"/>
    <property type="match status" value="1"/>
</dbReference>
<evidence type="ECO:0000313" key="7">
    <source>
        <dbReference type="Proteomes" id="UP001500936"/>
    </source>
</evidence>
<evidence type="ECO:0000256" key="4">
    <source>
        <dbReference type="SAM" id="Coils"/>
    </source>
</evidence>
<sequence>METSSQLANLEETNASLNKSLQLANNEINLLQQKVVYLDQLAGVGQLTAGILHEIKNPLNFINNFSKLSIELIGEIKEVSAKLRAASDPADIDDLEDLLSMLEGNVTRIHDNGGRAERIIQGMLAQTRSDNVRLAPANLNLLLEEFTKLAYQGVRGEDKEFNVSFSFQFDPNVGSPNIAADAFSRVILNLVNNACYAVNEKRKKQPDYSPQILVSTQKTDDTVKIKIRDNGIGMADEVKQRLFTPFFTTKPPGKGTGLGLSLSQNIVTNIHKGQINVDSEPGNYTEFCIELPLNLPAT</sequence>
<dbReference type="EC" id="2.7.13.3" evidence="2"/>
<evidence type="ECO:0000313" key="6">
    <source>
        <dbReference type="EMBL" id="GAA4412280.1"/>
    </source>
</evidence>
<dbReference type="Gene3D" id="1.10.287.130">
    <property type="match status" value="1"/>
</dbReference>
<dbReference type="RefSeq" id="WP_345269630.1">
    <property type="nucleotide sequence ID" value="NZ_BAABHB010000009.1"/>
</dbReference>
<accession>A0ABP8KQP5</accession>
<evidence type="ECO:0000259" key="5">
    <source>
        <dbReference type="PROSITE" id="PS50109"/>
    </source>
</evidence>
<dbReference type="PRINTS" id="PR00344">
    <property type="entry name" value="BCTRLSENSOR"/>
</dbReference>
<dbReference type="InterPro" id="IPR004358">
    <property type="entry name" value="Sig_transdc_His_kin-like_C"/>
</dbReference>
<name>A0ABP8KQP5_9BACT</name>
<protein>
    <recommendedName>
        <fullName evidence="2">histidine kinase</fullName>
        <ecNumber evidence="2">2.7.13.3</ecNumber>
    </recommendedName>
</protein>
<feature type="coiled-coil region" evidence="4">
    <location>
        <begin position="7"/>
        <end position="34"/>
    </location>
</feature>
<comment type="caution">
    <text evidence="6">The sequence shown here is derived from an EMBL/GenBank/DDBJ whole genome shotgun (WGS) entry which is preliminary data.</text>
</comment>
<evidence type="ECO:0000256" key="2">
    <source>
        <dbReference type="ARBA" id="ARBA00012438"/>
    </source>
</evidence>
<proteinExistence type="predicted"/>
<dbReference type="InterPro" id="IPR003594">
    <property type="entry name" value="HATPase_dom"/>
</dbReference>
<dbReference type="EMBL" id="BAABHB010000009">
    <property type="protein sequence ID" value="GAA4412280.1"/>
    <property type="molecule type" value="Genomic_DNA"/>
</dbReference>
<organism evidence="6 7">
    <name type="scientific">Nibrella viscosa</name>
    <dbReference type="NCBI Taxonomy" id="1084524"/>
    <lineage>
        <taxon>Bacteria</taxon>
        <taxon>Pseudomonadati</taxon>
        <taxon>Bacteroidota</taxon>
        <taxon>Cytophagia</taxon>
        <taxon>Cytophagales</taxon>
        <taxon>Spirosomataceae</taxon>
        <taxon>Nibrella</taxon>
    </lineage>
</organism>